<dbReference type="InterPro" id="IPR000014">
    <property type="entry name" value="PAS"/>
</dbReference>
<dbReference type="InterPro" id="IPR001789">
    <property type="entry name" value="Sig_transdc_resp-reg_receiver"/>
</dbReference>
<evidence type="ECO:0000256" key="1">
    <source>
        <dbReference type="ARBA" id="ARBA00000085"/>
    </source>
</evidence>
<dbReference type="InterPro" id="IPR001610">
    <property type="entry name" value="PAC"/>
</dbReference>
<dbReference type="InterPro" id="IPR000700">
    <property type="entry name" value="PAS-assoc_C"/>
</dbReference>
<feature type="domain" description="Histidine kinase" evidence="8">
    <location>
        <begin position="646"/>
        <end position="833"/>
    </location>
</feature>
<evidence type="ECO:0000313" key="13">
    <source>
        <dbReference type="Proteomes" id="UP000823588"/>
    </source>
</evidence>
<name>A0A8T4GD00_9EURY</name>
<feature type="modified residue" description="4-aspartylphosphate" evidence="6">
    <location>
        <position position="73"/>
    </location>
</feature>
<evidence type="ECO:0000256" key="5">
    <source>
        <dbReference type="ARBA" id="ARBA00022777"/>
    </source>
</evidence>
<dbReference type="SUPFAM" id="SSF55785">
    <property type="entry name" value="PYP-like sensor domain (PAS domain)"/>
    <property type="match status" value="4"/>
</dbReference>
<evidence type="ECO:0000259" key="11">
    <source>
        <dbReference type="PROSITE" id="PS50113"/>
    </source>
</evidence>
<feature type="region of interest" description="Disordered" evidence="7">
    <location>
        <begin position="1"/>
        <end position="20"/>
    </location>
</feature>
<dbReference type="Gene3D" id="1.10.287.130">
    <property type="match status" value="1"/>
</dbReference>
<dbReference type="InterPro" id="IPR052162">
    <property type="entry name" value="Sensor_kinase/Photoreceptor"/>
</dbReference>
<dbReference type="SMART" id="SM00387">
    <property type="entry name" value="HATPase_c"/>
    <property type="match status" value="1"/>
</dbReference>
<dbReference type="InterPro" id="IPR011006">
    <property type="entry name" value="CheY-like_superfamily"/>
</dbReference>
<dbReference type="Pfam" id="PF08447">
    <property type="entry name" value="PAS_3"/>
    <property type="match status" value="1"/>
</dbReference>
<evidence type="ECO:0000256" key="7">
    <source>
        <dbReference type="SAM" id="MobiDB-lite"/>
    </source>
</evidence>
<keyword evidence="13" id="KW-1185">Reference proteome</keyword>
<dbReference type="PROSITE" id="PS50112">
    <property type="entry name" value="PAS"/>
    <property type="match status" value="4"/>
</dbReference>
<dbReference type="SUPFAM" id="SSF55874">
    <property type="entry name" value="ATPase domain of HSP90 chaperone/DNA topoisomerase II/histidine kinase"/>
    <property type="match status" value="1"/>
</dbReference>
<dbReference type="InterPro" id="IPR003594">
    <property type="entry name" value="HATPase_dom"/>
</dbReference>
<dbReference type="CDD" id="cd00156">
    <property type="entry name" value="REC"/>
    <property type="match status" value="1"/>
</dbReference>
<dbReference type="Pfam" id="PF13426">
    <property type="entry name" value="PAS_9"/>
    <property type="match status" value="1"/>
</dbReference>
<dbReference type="InterPro" id="IPR036097">
    <property type="entry name" value="HisK_dim/P_sf"/>
</dbReference>
<dbReference type="PROSITE" id="PS50113">
    <property type="entry name" value="PAC"/>
    <property type="match status" value="2"/>
</dbReference>
<sequence length="839" mass="94895">MSDVNDNGDGTRVSPDPSMPVRVLHVDDEPDFADLAASFLERSDDRFEVIPVTSVSEAFTTIGSKRIDCIVSDYDMPETNGIEFLETVRDRYGEVPFVLFTGRGSEEVASEAISAGVSDYLRKESGTDQFSVLANRIESVVSRARAEKQLEAHLGQMTDAFYALDAQWRFTYANARAEEMLDRDQEAILGEVVWDAFPETVGTRLETAYREAMDIGEPREFEFRYDPLDTDFEVHAYPSDTGLSVYFRDVTDRKQRERELEEVSERLSLAIEGADVGVWDWDLPADTVTFDEGWAAMLGYDLDEIDDDLSAWEERVHPDDVDDVWSVLESHLEGETEFYECDHRMRTKSGEWKWIRDRGRVVQRGPDGEPLRAVGIHIDVTERKERQRDLERYRRMVEAMPESVCLYDEDGRFAFVNDYLAEAYGVEREALLGTESRLVDQIRESSEGDPFAELVAGERDVLADTTEIDLPDETVVIDYRLSPIWVGGSFDAVLGISRDVTEAHRREEALERTSARLEALFERSPDMMDIHDVSGKIVEVNQSLCRELGYDEDELVGMSVQEIDTGMDPSDAPGRWKGLGVDETARVETTYRRADGSEFPVEVHVRRIDVNGEDRFLASSRDITDRRAYQRRIERENERLDEFASIVSHDLRNPLNVISGFMRLARETEDLSYLDRCERAADDMERLIDDVLTLARQGRAVGELEPVPLIELARRCRGNVDAEAFELVVETDSVIEADPGRLRQLFGNLYQNAVDHGESPVTVTVGDTEEGFYVADDGPGIPAERRDRVFESGYTTSDSGTGFGLAIVDGIADAHGWEVSVHESETGGVRFEFDGVKRE</sequence>
<dbReference type="InterPro" id="IPR013655">
    <property type="entry name" value="PAS_fold_3"/>
</dbReference>
<comment type="catalytic activity">
    <reaction evidence="1">
        <text>ATP + protein L-histidine = ADP + protein N-phospho-L-histidine.</text>
        <dbReference type="EC" id="2.7.13.3"/>
    </reaction>
</comment>
<evidence type="ECO:0000256" key="2">
    <source>
        <dbReference type="ARBA" id="ARBA00012438"/>
    </source>
</evidence>
<feature type="domain" description="PAC" evidence="11">
    <location>
        <begin position="339"/>
        <end position="392"/>
    </location>
</feature>
<dbReference type="PROSITE" id="PS50110">
    <property type="entry name" value="RESPONSE_REGULATORY"/>
    <property type="match status" value="1"/>
</dbReference>
<dbReference type="SUPFAM" id="SSF52172">
    <property type="entry name" value="CheY-like"/>
    <property type="match status" value="1"/>
</dbReference>
<dbReference type="Gene3D" id="3.40.50.2300">
    <property type="match status" value="1"/>
</dbReference>
<evidence type="ECO:0000259" key="9">
    <source>
        <dbReference type="PROSITE" id="PS50110"/>
    </source>
</evidence>
<dbReference type="Pfam" id="PF02518">
    <property type="entry name" value="HATPase_c"/>
    <property type="match status" value="1"/>
</dbReference>
<dbReference type="Pfam" id="PF00072">
    <property type="entry name" value="Response_reg"/>
    <property type="match status" value="1"/>
</dbReference>
<accession>A0A8T4GD00</accession>
<feature type="domain" description="PAS" evidence="10">
    <location>
        <begin position="389"/>
        <end position="433"/>
    </location>
</feature>
<dbReference type="SUPFAM" id="SSF47384">
    <property type="entry name" value="Homodimeric domain of signal transducing histidine kinase"/>
    <property type="match status" value="1"/>
</dbReference>
<proteinExistence type="predicted"/>
<dbReference type="CDD" id="cd00075">
    <property type="entry name" value="HATPase"/>
    <property type="match status" value="1"/>
</dbReference>
<dbReference type="SMART" id="SM00388">
    <property type="entry name" value="HisKA"/>
    <property type="match status" value="1"/>
</dbReference>
<evidence type="ECO:0000259" key="8">
    <source>
        <dbReference type="PROSITE" id="PS50109"/>
    </source>
</evidence>
<dbReference type="Gene3D" id="3.30.450.20">
    <property type="entry name" value="PAS domain"/>
    <property type="match status" value="4"/>
</dbReference>
<dbReference type="GO" id="GO:0000155">
    <property type="term" value="F:phosphorelay sensor kinase activity"/>
    <property type="evidence" value="ECO:0007669"/>
    <property type="project" value="InterPro"/>
</dbReference>
<dbReference type="CDD" id="cd00082">
    <property type="entry name" value="HisKA"/>
    <property type="match status" value="1"/>
</dbReference>
<keyword evidence="5" id="KW-0418">Kinase</keyword>
<keyword evidence="3 6" id="KW-0597">Phosphoprotein</keyword>
<evidence type="ECO:0000256" key="3">
    <source>
        <dbReference type="ARBA" id="ARBA00022553"/>
    </source>
</evidence>
<dbReference type="SMART" id="SM00086">
    <property type="entry name" value="PAC"/>
    <property type="match status" value="2"/>
</dbReference>
<dbReference type="SMART" id="SM00091">
    <property type="entry name" value="PAS"/>
    <property type="match status" value="4"/>
</dbReference>
<dbReference type="NCBIfam" id="TIGR00229">
    <property type="entry name" value="sensory_box"/>
    <property type="match status" value="4"/>
</dbReference>
<dbReference type="InterPro" id="IPR013656">
    <property type="entry name" value="PAS_4"/>
</dbReference>
<dbReference type="InterPro" id="IPR035965">
    <property type="entry name" value="PAS-like_dom_sf"/>
</dbReference>
<organism evidence="12 13">
    <name type="scientific">Halorubrum alkaliphilum</name>
    <dbReference type="NCBI Taxonomy" id="261290"/>
    <lineage>
        <taxon>Archaea</taxon>
        <taxon>Methanobacteriati</taxon>
        <taxon>Methanobacteriota</taxon>
        <taxon>Stenosarchaea group</taxon>
        <taxon>Halobacteria</taxon>
        <taxon>Halobacteriales</taxon>
        <taxon>Haloferacaceae</taxon>
        <taxon>Halorubrum</taxon>
    </lineage>
</organism>
<dbReference type="AlphaFoldDB" id="A0A8T4GD00"/>
<dbReference type="EC" id="2.7.13.3" evidence="2"/>
<keyword evidence="4" id="KW-0808">Transferase</keyword>
<dbReference type="EMBL" id="JAGGKQ010000001">
    <property type="protein sequence ID" value="MBP1921142.1"/>
    <property type="molecule type" value="Genomic_DNA"/>
</dbReference>
<dbReference type="Pfam" id="PF08448">
    <property type="entry name" value="PAS_4"/>
    <property type="match status" value="2"/>
</dbReference>
<feature type="domain" description="PAS" evidence="10">
    <location>
        <begin position="513"/>
        <end position="571"/>
    </location>
</feature>
<evidence type="ECO:0000256" key="6">
    <source>
        <dbReference type="PROSITE-ProRule" id="PRU00169"/>
    </source>
</evidence>
<feature type="domain" description="PAS" evidence="10">
    <location>
        <begin position="263"/>
        <end position="335"/>
    </location>
</feature>
<dbReference type="SMART" id="SM00448">
    <property type="entry name" value="REC"/>
    <property type="match status" value="1"/>
</dbReference>
<feature type="domain" description="PAC" evidence="11">
    <location>
        <begin position="585"/>
        <end position="635"/>
    </location>
</feature>
<dbReference type="InterPro" id="IPR005467">
    <property type="entry name" value="His_kinase_dom"/>
</dbReference>
<reference evidence="12" key="1">
    <citation type="submission" date="2021-03" db="EMBL/GenBank/DDBJ databases">
        <title>Genomic Encyclopedia of Type Strains, Phase IV (KMG-IV): sequencing the most valuable type-strain genomes for metagenomic binning, comparative biology and taxonomic classification.</title>
        <authorList>
            <person name="Goeker M."/>
        </authorList>
    </citation>
    <scope>NUCLEOTIDE SEQUENCE</scope>
    <source>
        <strain evidence="12">DSM 23564</strain>
    </source>
</reference>
<dbReference type="PANTHER" id="PTHR43304">
    <property type="entry name" value="PHYTOCHROME-LIKE PROTEIN CPH1"/>
    <property type="match status" value="1"/>
</dbReference>
<dbReference type="InterPro" id="IPR003661">
    <property type="entry name" value="HisK_dim/P_dom"/>
</dbReference>
<dbReference type="PANTHER" id="PTHR43304:SF1">
    <property type="entry name" value="PAC DOMAIN-CONTAINING PROTEIN"/>
    <property type="match status" value="1"/>
</dbReference>
<comment type="caution">
    <text evidence="12">The sequence shown here is derived from an EMBL/GenBank/DDBJ whole genome shotgun (WGS) entry which is preliminary data.</text>
</comment>
<dbReference type="InterPro" id="IPR036890">
    <property type="entry name" value="HATPase_C_sf"/>
</dbReference>
<evidence type="ECO:0000259" key="10">
    <source>
        <dbReference type="PROSITE" id="PS50112"/>
    </source>
</evidence>
<dbReference type="Pfam" id="PF00512">
    <property type="entry name" value="HisKA"/>
    <property type="match status" value="1"/>
</dbReference>
<dbReference type="PROSITE" id="PS50109">
    <property type="entry name" value="HIS_KIN"/>
    <property type="match status" value="1"/>
</dbReference>
<evidence type="ECO:0000256" key="4">
    <source>
        <dbReference type="ARBA" id="ARBA00022679"/>
    </source>
</evidence>
<dbReference type="CDD" id="cd00130">
    <property type="entry name" value="PAS"/>
    <property type="match status" value="3"/>
</dbReference>
<dbReference type="OrthoDB" id="8127at2157"/>
<dbReference type="RefSeq" id="WP_209482524.1">
    <property type="nucleotide sequence ID" value="NZ_JAGGKQ010000001.1"/>
</dbReference>
<dbReference type="Proteomes" id="UP000823588">
    <property type="component" value="Unassembled WGS sequence"/>
</dbReference>
<dbReference type="InterPro" id="IPR004358">
    <property type="entry name" value="Sig_transdc_His_kin-like_C"/>
</dbReference>
<feature type="domain" description="PAS" evidence="10">
    <location>
        <begin position="146"/>
        <end position="216"/>
    </location>
</feature>
<dbReference type="Gene3D" id="3.30.565.10">
    <property type="entry name" value="Histidine kinase-like ATPase, C-terminal domain"/>
    <property type="match status" value="1"/>
</dbReference>
<protein>
    <recommendedName>
        <fullName evidence="2">histidine kinase</fullName>
        <ecNumber evidence="2">2.7.13.3</ecNumber>
    </recommendedName>
</protein>
<feature type="domain" description="Response regulatory" evidence="9">
    <location>
        <begin position="22"/>
        <end position="138"/>
    </location>
</feature>
<evidence type="ECO:0000313" key="12">
    <source>
        <dbReference type="EMBL" id="MBP1921142.1"/>
    </source>
</evidence>
<gene>
    <name evidence="12" type="ORF">J2751_000125</name>
</gene>
<dbReference type="PRINTS" id="PR00344">
    <property type="entry name" value="BCTRLSENSOR"/>
</dbReference>